<gene>
    <name evidence="2" type="ORF">LAZ67_13000579</name>
</gene>
<dbReference type="Proteomes" id="UP001235939">
    <property type="component" value="Chromosome 13"/>
</dbReference>
<protein>
    <submittedName>
        <fullName evidence="2">VPS41</fullName>
    </submittedName>
</protein>
<reference evidence="2 3" key="1">
    <citation type="submission" date="2022-01" db="EMBL/GenBank/DDBJ databases">
        <title>A chromosomal length assembly of Cordylochernes scorpioides.</title>
        <authorList>
            <person name="Zeh D."/>
            <person name="Zeh J."/>
        </authorList>
    </citation>
    <scope>NUCLEOTIDE SEQUENCE [LARGE SCALE GENOMIC DNA]</scope>
    <source>
        <strain evidence="2">IN4F17</strain>
        <tissue evidence="2">Whole Body</tissue>
    </source>
</reference>
<dbReference type="Pfam" id="PF23411">
    <property type="entry name" value="Beta-prop_Vps41"/>
    <property type="match status" value="1"/>
</dbReference>
<evidence type="ECO:0000313" key="3">
    <source>
        <dbReference type="Proteomes" id="UP001235939"/>
    </source>
</evidence>
<accession>A0ABY6L327</accession>
<dbReference type="Gene3D" id="2.130.10.10">
    <property type="entry name" value="YVTN repeat-like/Quinoprotein amine dehydrogenase"/>
    <property type="match status" value="1"/>
</dbReference>
<organism evidence="2 3">
    <name type="scientific">Cordylochernes scorpioides</name>
    <dbReference type="NCBI Taxonomy" id="51811"/>
    <lineage>
        <taxon>Eukaryota</taxon>
        <taxon>Metazoa</taxon>
        <taxon>Ecdysozoa</taxon>
        <taxon>Arthropoda</taxon>
        <taxon>Chelicerata</taxon>
        <taxon>Arachnida</taxon>
        <taxon>Pseudoscorpiones</taxon>
        <taxon>Cheliferoidea</taxon>
        <taxon>Chernetidae</taxon>
        <taxon>Cordylochernes</taxon>
    </lineage>
</organism>
<evidence type="ECO:0000259" key="1">
    <source>
        <dbReference type="Pfam" id="PF23411"/>
    </source>
</evidence>
<dbReference type="InterPro" id="IPR015943">
    <property type="entry name" value="WD40/YVTN_repeat-like_dom_sf"/>
</dbReference>
<dbReference type="EMBL" id="CP092875">
    <property type="protein sequence ID" value="UYV75550.1"/>
    <property type="molecule type" value="Genomic_DNA"/>
</dbReference>
<dbReference type="InterPro" id="IPR036322">
    <property type="entry name" value="WD40_repeat_dom_sf"/>
</dbReference>
<sequence length="356" mass="40153">MTTAAGLDVEFSFYVCEQFLALGTHYGFVYILDHDGNKIKGTDVALHTCTVNQISLDLKGEHMASCSDDGKVVVVNLCQTNTRPYAFFMDRPVKAVALDPHYNHSSCRLVSGGDKQAFKKAHRAIKSVLEYFYERLKARYCHARRLARKKHGGSLLTMQNQLLGWNLQFQKRNFKHKLLSVLPVDNELLLTADKVCLFSSPGIDGMLPVLIVKLVEHFRTVFLNIFNKCLTTGHFLSLWKLGDIVLIPKRSGEDFLASRCPITMLSGLGNIHENLVLARLSWMADRMCKAPPNYFGIKPCRSTTAALLNLKSTFTWMIKNRKLCLLLSSMLKALLKSVAQKRLSQKHLSSDKLISM</sequence>
<dbReference type="SUPFAM" id="SSF50978">
    <property type="entry name" value="WD40 repeat-like"/>
    <property type="match status" value="1"/>
</dbReference>
<proteinExistence type="predicted"/>
<dbReference type="InterPro" id="IPR057780">
    <property type="entry name" value="Beta-prop_Vps41"/>
</dbReference>
<keyword evidence="3" id="KW-1185">Reference proteome</keyword>
<name>A0ABY6L327_9ARAC</name>
<feature type="domain" description="Vps41 beta-propeller" evidence="1">
    <location>
        <begin position="12"/>
        <end position="114"/>
    </location>
</feature>
<evidence type="ECO:0000313" key="2">
    <source>
        <dbReference type="EMBL" id="UYV75550.1"/>
    </source>
</evidence>